<proteinExistence type="predicted"/>
<dbReference type="Gene3D" id="3.30.1520.10">
    <property type="entry name" value="Phox-like domain"/>
    <property type="match status" value="1"/>
</dbReference>
<sequence>MDVQVNVTHTSTSDDGKYTIYHILVKTGTRSFTLQKRYTDFSTLRNELESLYSDKIPYPFPKKTFLRKTVSDKRLAEERRIELEKFLQDAINDKVNIKWKKSLPFREFLNLPPGAFSNTSEATKERVNAAWTLSSTKNDEPITDVTIWIDTIRETKATFQEARSKIFVDSGEARKGLILGRARFEGLKKGLEVVTKEGVIGSGEAKRRLELLNSLEREHRDLEVLLSSVSSNPSESLAMYKTPLQQTKKQLFKGRVIGEPQETERTRGQDNQQLLQMQKQDFKNQDQELEQLGSVIRKQKELAVAINEELQLQNELLDELDGEVDRVGNKLHYAQKRVGKFT</sequence>
<comment type="subcellular location">
    <subcellularLocation>
        <location evidence="1">Vacuole</location>
    </subcellularLocation>
</comment>
<evidence type="ECO:0000259" key="6">
    <source>
        <dbReference type="PROSITE" id="PS50195"/>
    </source>
</evidence>
<evidence type="ECO:0000256" key="2">
    <source>
        <dbReference type="ARBA" id="ARBA00022554"/>
    </source>
</evidence>
<dbReference type="PROSITE" id="PS50195">
    <property type="entry name" value="PX"/>
    <property type="match status" value="1"/>
</dbReference>
<feature type="domain" description="T-SNARE coiled-coil homology" evidence="5">
    <location>
        <begin position="279"/>
        <end position="341"/>
    </location>
</feature>
<feature type="domain" description="PX" evidence="6">
    <location>
        <begin position="1"/>
        <end position="116"/>
    </location>
</feature>
<accession>A0A061ASK0</accession>
<reference evidence="8" key="3">
    <citation type="submission" date="2017-01" db="EMBL/GenBank/DDBJ databases">
        <authorList>
            <person name="Mah S.A."/>
            <person name="Swanson W.J."/>
            <person name="Moy G.W."/>
            <person name="Vacquier V.D."/>
        </authorList>
    </citation>
    <scope>NUCLEOTIDE SEQUENCE [LARGE SCALE GENOMIC DNA]</scope>
    <source>
        <strain evidence="8">65</strain>
    </source>
</reference>
<dbReference type="Proteomes" id="UP000189513">
    <property type="component" value="Unassembled WGS sequence"/>
</dbReference>
<dbReference type="GO" id="GO:0097576">
    <property type="term" value="P:vacuole fusion"/>
    <property type="evidence" value="ECO:0007669"/>
    <property type="project" value="UniProtKB-ARBA"/>
</dbReference>
<dbReference type="PROSITE" id="PS50192">
    <property type="entry name" value="T_SNARE"/>
    <property type="match status" value="1"/>
</dbReference>
<dbReference type="GO" id="GO:0016192">
    <property type="term" value="P:vesicle-mediated transport"/>
    <property type="evidence" value="ECO:0007669"/>
    <property type="project" value="UniProtKB-ARBA"/>
</dbReference>
<evidence type="ECO:0000256" key="4">
    <source>
        <dbReference type="ARBA" id="ARBA00054927"/>
    </source>
</evidence>
<reference evidence="9" key="2">
    <citation type="journal article" date="2017" name="Genome Announc.">
        <title>Genome sequences of Cyberlindnera fabianii 65, Pichia kudriavzevii 129, and Saccharomyces cerevisiae 131 isolated from fermented masau fruits in Zimbabwe.</title>
        <authorList>
            <person name="van Rijswijck I.M.H."/>
            <person name="Derks M.F.L."/>
            <person name="Abee T."/>
            <person name="de Ridder D."/>
            <person name="Smid E.J."/>
        </authorList>
    </citation>
    <scope>NUCLEOTIDE SEQUENCE [LARGE SCALE GENOMIC DNA]</scope>
    <source>
        <strain evidence="9">65</strain>
    </source>
</reference>
<dbReference type="GO" id="GO:0007034">
    <property type="term" value="P:vacuolar transport"/>
    <property type="evidence" value="ECO:0007669"/>
    <property type="project" value="UniProtKB-ARBA"/>
</dbReference>
<evidence type="ECO:0000313" key="8">
    <source>
        <dbReference type="EMBL" id="ONH66197.1"/>
    </source>
</evidence>
<organism evidence="7">
    <name type="scientific">Cyberlindnera fabianii</name>
    <name type="common">Yeast</name>
    <name type="synonym">Hansenula fabianii</name>
    <dbReference type="NCBI Taxonomy" id="36022"/>
    <lineage>
        <taxon>Eukaryota</taxon>
        <taxon>Fungi</taxon>
        <taxon>Dikarya</taxon>
        <taxon>Ascomycota</taxon>
        <taxon>Saccharomycotina</taxon>
        <taxon>Saccharomycetes</taxon>
        <taxon>Phaffomycetales</taxon>
        <taxon>Phaffomycetaceae</taxon>
        <taxon>Cyberlindnera</taxon>
    </lineage>
</organism>
<evidence type="ECO:0000313" key="9">
    <source>
        <dbReference type="Proteomes" id="UP000189513"/>
    </source>
</evidence>
<dbReference type="EMBL" id="MPUK01000008">
    <property type="protein sequence ID" value="ONH66197.1"/>
    <property type="molecule type" value="Genomic_DNA"/>
</dbReference>
<dbReference type="PANTHER" id="PTHR22775">
    <property type="entry name" value="SORTING NEXIN"/>
    <property type="match status" value="1"/>
</dbReference>
<evidence type="ECO:0000256" key="3">
    <source>
        <dbReference type="ARBA" id="ARBA00023054"/>
    </source>
</evidence>
<dbReference type="InterPro" id="IPR000727">
    <property type="entry name" value="T_SNARE_dom"/>
</dbReference>
<name>A0A061ASK0_CYBFA</name>
<dbReference type="OrthoDB" id="428895at2759"/>
<dbReference type="InterPro" id="IPR001683">
    <property type="entry name" value="PX_dom"/>
</dbReference>
<evidence type="ECO:0000313" key="7">
    <source>
        <dbReference type="EMBL" id="CDR38347.1"/>
    </source>
</evidence>
<dbReference type="STRING" id="36022.A0A061ASK0"/>
<keyword evidence="2" id="KW-0926">Vacuole</keyword>
<gene>
    <name evidence="8" type="ORF">BON22_4050</name>
    <name evidence="7" type="ORF">CYFA0S_02e00584g</name>
</gene>
<dbReference type="Pfam" id="PF00787">
    <property type="entry name" value="PX"/>
    <property type="match status" value="1"/>
</dbReference>
<dbReference type="CDD" id="cd06897">
    <property type="entry name" value="PX_SNARE"/>
    <property type="match status" value="1"/>
</dbReference>
<evidence type="ECO:0000259" key="5">
    <source>
        <dbReference type="PROSITE" id="PS50192"/>
    </source>
</evidence>
<dbReference type="SUPFAM" id="SSF64268">
    <property type="entry name" value="PX domain"/>
    <property type="match status" value="1"/>
</dbReference>
<keyword evidence="3" id="KW-0175">Coiled coil</keyword>
<comment type="function">
    <text evidence="4">Essential for proper morphogenesis of the vacuole. May exist as structural reinforcement on the surface of the vacuolar membrane and be required for maintenance against rupture by osmotic pressure.</text>
</comment>
<dbReference type="FunFam" id="1.20.5.110:FF:000058">
    <property type="entry name" value="VAM7p Vacuolar SNARE protein"/>
    <property type="match status" value="1"/>
</dbReference>
<dbReference type="OMA" id="QASVRSW"/>
<dbReference type="Gene3D" id="1.20.5.110">
    <property type="match status" value="1"/>
</dbReference>
<keyword evidence="9" id="KW-1185">Reference proteome</keyword>
<protein>
    <submittedName>
        <fullName evidence="7">CYFA0S02e00584g1_1</fullName>
    </submittedName>
    <submittedName>
        <fullName evidence="8">Vacuolar morphogenesis protein 7</fullName>
    </submittedName>
</protein>
<dbReference type="SUPFAM" id="SSF58038">
    <property type="entry name" value="SNARE fusion complex"/>
    <property type="match status" value="1"/>
</dbReference>
<dbReference type="PANTHER" id="PTHR22775:SF3">
    <property type="entry name" value="SORTING NEXIN-13"/>
    <property type="match status" value="1"/>
</dbReference>
<dbReference type="SMART" id="SM00312">
    <property type="entry name" value="PX"/>
    <property type="match status" value="1"/>
</dbReference>
<evidence type="ECO:0000256" key="1">
    <source>
        <dbReference type="ARBA" id="ARBA00004116"/>
    </source>
</evidence>
<dbReference type="InterPro" id="IPR036871">
    <property type="entry name" value="PX_dom_sf"/>
</dbReference>
<dbReference type="EMBL" id="LK052887">
    <property type="protein sequence ID" value="CDR38347.1"/>
    <property type="molecule type" value="Genomic_DNA"/>
</dbReference>
<reference evidence="7" key="1">
    <citation type="journal article" date="2014" name="Genome Announc.">
        <title>Genome sequence of the yeast Cyberlindnera fabianii (Hansenula fabianii).</title>
        <authorList>
            <person name="Freel K.C."/>
            <person name="Sarilar V."/>
            <person name="Neuveglise C."/>
            <person name="Devillers H."/>
            <person name="Friedrich A."/>
            <person name="Schacherer J."/>
        </authorList>
    </citation>
    <scope>NUCLEOTIDE SEQUENCE</scope>
    <source>
        <strain evidence="7">YJS4271</strain>
    </source>
</reference>
<dbReference type="CDD" id="cd15858">
    <property type="entry name" value="SNARE_VAM7"/>
    <property type="match status" value="1"/>
</dbReference>
<dbReference type="GO" id="GO:0000329">
    <property type="term" value="C:fungal-type vacuole membrane"/>
    <property type="evidence" value="ECO:0007669"/>
    <property type="project" value="UniProtKB-ARBA"/>
</dbReference>
<dbReference type="SMART" id="SM00397">
    <property type="entry name" value="t_SNARE"/>
    <property type="match status" value="1"/>
</dbReference>
<dbReference type="VEuPathDB" id="FungiDB:BON22_4050"/>
<dbReference type="AlphaFoldDB" id="A0A061ASK0"/>
<dbReference type="GO" id="GO:0035091">
    <property type="term" value="F:phosphatidylinositol binding"/>
    <property type="evidence" value="ECO:0007669"/>
    <property type="project" value="InterPro"/>
</dbReference>